<dbReference type="AlphaFoldDB" id="A0AAE0A0S3"/>
<dbReference type="PANTHER" id="PTHR14136">
    <property type="entry name" value="BTB_POZ DOMAIN-CONTAINING PROTEIN KCTD9"/>
    <property type="match status" value="1"/>
</dbReference>
<dbReference type="Proteomes" id="UP001281410">
    <property type="component" value="Unassembled WGS sequence"/>
</dbReference>
<dbReference type="InterPro" id="IPR003131">
    <property type="entry name" value="T1-type_BTB"/>
</dbReference>
<dbReference type="Pfam" id="PF00805">
    <property type="entry name" value="Pentapeptide"/>
    <property type="match status" value="3"/>
</dbReference>
<evidence type="ECO:0000313" key="4">
    <source>
        <dbReference type="Proteomes" id="UP001281410"/>
    </source>
</evidence>
<dbReference type="InterPro" id="IPR011333">
    <property type="entry name" value="SKP1/BTB/POZ_sf"/>
</dbReference>
<sequence length="303" mass="33549">MAKEVSDSTSIVRLNIGGKKFCTTLDTLTHREPDSMLAAMFSGRHTVSRDTEKGYVFVDRDGKKFRHILNWLRDGVIPTLTGSKYLELLREAEYYQLLGLIEKINAFVIKTKEENEVDAELTRTDIIKCIQSEKVRFRGINLSGLDLSKLDLSFVDFSYACLKGVFFSRAYLQCAKFRDVDAEGSIFHNATLRECEFTGANLRGALLAGANLQSANLQDACLIDCSFCGADLRSAHLQTADLTNANLEGANLEGANLKGAKLNNANLKGANLQRAYLRQVNLRNTQQLEGARLDGANLLGAIR</sequence>
<evidence type="ECO:0000259" key="2">
    <source>
        <dbReference type="SMART" id="SM00225"/>
    </source>
</evidence>
<dbReference type="SUPFAM" id="SSF54695">
    <property type="entry name" value="POZ domain"/>
    <property type="match status" value="1"/>
</dbReference>
<gene>
    <name evidence="3" type="ORF">Dsin_021567</name>
</gene>
<dbReference type="InterPro" id="IPR001646">
    <property type="entry name" value="5peptide_repeat"/>
</dbReference>
<evidence type="ECO:0000256" key="1">
    <source>
        <dbReference type="ARBA" id="ARBA00004906"/>
    </source>
</evidence>
<dbReference type="InterPro" id="IPR000210">
    <property type="entry name" value="BTB/POZ_dom"/>
</dbReference>
<dbReference type="Gene3D" id="2.160.20.80">
    <property type="entry name" value="E3 ubiquitin-protein ligase SopA"/>
    <property type="match status" value="1"/>
</dbReference>
<dbReference type="SUPFAM" id="SSF141571">
    <property type="entry name" value="Pentapeptide repeat-like"/>
    <property type="match status" value="1"/>
</dbReference>
<keyword evidence="4" id="KW-1185">Reference proteome</keyword>
<dbReference type="EMBL" id="JANJYJ010000007">
    <property type="protein sequence ID" value="KAK3198152.1"/>
    <property type="molecule type" value="Genomic_DNA"/>
</dbReference>
<accession>A0AAE0A0S3</accession>
<protein>
    <recommendedName>
        <fullName evidence="2">BTB domain-containing protein</fullName>
    </recommendedName>
</protein>
<dbReference type="Gene3D" id="3.30.710.10">
    <property type="entry name" value="Potassium Channel Kv1.1, Chain A"/>
    <property type="match status" value="1"/>
</dbReference>
<proteinExistence type="predicted"/>
<comment type="pathway">
    <text evidence="1">Protein modification; protein ubiquitination.</text>
</comment>
<reference evidence="3" key="1">
    <citation type="journal article" date="2023" name="Plant J.">
        <title>Genome sequences and population genomics provide insights into the demographic history, inbreeding, and mutation load of two 'living fossil' tree species of Dipteronia.</title>
        <authorList>
            <person name="Feng Y."/>
            <person name="Comes H.P."/>
            <person name="Chen J."/>
            <person name="Zhu S."/>
            <person name="Lu R."/>
            <person name="Zhang X."/>
            <person name="Li P."/>
            <person name="Qiu J."/>
            <person name="Olsen K.M."/>
            <person name="Qiu Y."/>
        </authorList>
    </citation>
    <scope>NUCLEOTIDE SEQUENCE</scope>
    <source>
        <strain evidence="3">NBL</strain>
    </source>
</reference>
<comment type="caution">
    <text evidence="3">The sequence shown here is derived from an EMBL/GenBank/DDBJ whole genome shotgun (WGS) entry which is preliminary data.</text>
</comment>
<dbReference type="SMART" id="SM00225">
    <property type="entry name" value="BTB"/>
    <property type="match status" value="1"/>
</dbReference>
<dbReference type="GO" id="GO:0051260">
    <property type="term" value="P:protein homooligomerization"/>
    <property type="evidence" value="ECO:0007669"/>
    <property type="project" value="InterPro"/>
</dbReference>
<dbReference type="InterPro" id="IPR051082">
    <property type="entry name" value="Pentapeptide-BTB/POZ_domain"/>
</dbReference>
<evidence type="ECO:0000313" key="3">
    <source>
        <dbReference type="EMBL" id="KAK3198152.1"/>
    </source>
</evidence>
<dbReference type="Pfam" id="PF02214">
    <property type="entry name" value="BTB_2"/>
    <property type="match status" value="1"/>
</dbReference>
<feature type="domain" description="BTB" evidence="2">
    <location>
        <begin position="10"/>
        <end position="112"/>
    </location>
</feature>
<name>A0AAE0A0S3_9ROSI</name>
<dbReference type="PANTHER" id="PTHR14136:SF17">
    <property type="entry name" value="BTB_POZ DOMAIN-CONTAINING PROTEIN KCTD9"/>
    <property type="match status" value="1"/>
</dbReference>
<organism evidence="3 4">
    <name type="scientific">Dipteronia sinensis</name>
    <dbReference type="NCBI Taxonomy" id="43782"/>
    <lineage>
        <taxon>Eukaryota</taxon>
        <taxon>Viridiplantae</taxon>
        <taxon>Streptophyta</taxon>
        <taxon>Embryophyta</taxon>
        <taxon>Tracheophyta</taxon>
        <taxon>Spermatophyta</taxon>
        <taxon>Magnoliopsida</taxon>
        <taxon>eudicotyledons</taxon>
        <taxon>Gunneridae</taxon>
        <taxon>Pentapetalae</taxon>
        <taxon>rosids</taxon>
        <taxon>malvids</taxon>
        <taxon>Sapindales</taxon>
        <taxon>Sapindaceae</taxon>
        <taxon>Hippocastanoideae</taxon>
        <taxon>Acereae</taxon>
        <taxon>Dipteronia</taxon>
    </lineage>
</organism>